<comment type="caution">
    <text evidence="3">The sequence shown here is derived from an EMBL/GenBank/DDBJ whole genome shotgun (WGS) entry which is preliminary data.</text>
</comment>
<evidence type="ECO:0008006" key="5">
    <source>
        <dbReference type="Google" id="ProtNLM"/>
    </source>
</evidence>
<feature type="compositionally biased region" description="Basic and acidic residues" evidence="1">
    <location>
        <begin position="1750"/>
        <end position="1762"/>
    </location>
</feature>
<feature type="compositionally biased region" description="Acidic residues" evidence="1">
    <location>
        <begin position="43"/>
        <end position="60"/>
    </location>
</feature>
<evidence type="ECO:0000256" key="2">
    <source>
        <dbReference type="SAM" id="SignalP"/>
    </source>
</evidence>
<feature type="compositionally biased region" description="Polar residues" evidence="1">
    <location>
        <begin position="327"/>
        <end position="348"/>
    </location>
</feature>
<feature type="compositionally biased region" description="Low complexity" evidence="1">
    <location>
        <begin position="230"/>
        <end position="244"/>
    </location>
</feature>
<feature type="compositionally biased region" description="Basic and acidic residues" evidence="1">
    <location>
        <begin position="1528"/>
        <end position="1540"/>
    </location>
</feature>
<feature type="compositionally biased region" description="Basic and acidic residues" evidence="1">
    <location>
        <begin position="1318"/>
        <end position="1362"/>
    </location>
</feature>
<dbReference type="GeneID" id="94427801"/>
<name>A0A2C6L1A6_9APIC</name>
<feature type="region of interest" description="Disordered" evidence="1">
    <location>
        <begin position="700"/>
        <end position="754"/>
    </location>
</feature>
<keyword evidence="2" id="KW-0732">Signal</keyword>
<reference evidence="3 4" key="1">
    <citation type="journal article" date="2017" name="Int. J. Parasitol.">
        <title>The genome of the protozoan parasite Cystoisospora suis and a reverse vaccinology approach to identify vaccine candidates.</title>
        <authorList>
            <person name="Palmieri N."/>
            <person name="Shrestha A."/>
            <person name="Ruttkowski B."/>
            <person name="Beck T."/>
            <person name="Vogl C."/>
            <person name="Tomley F."/>
            <person name="Blake D.P."/>
            <person name="Joachim A."/>
        </authorList>
    </citation>
    <scope>NUCLEOTIDE SEQUENCE [LARGE SCALE GENOMIC DNA]</scope>
    <source>
        <strain evidence="3 4">Wien I</strain>
    </source>
</reference>
<feature type="compositionally biased region" description="Basic and acidic residues" evidence="1">
    <location>
        <begin position="2147"/>
        <end position="2159"/>
    </location>
</feature>
<feature type="region of interest" description="Disordered" evidence="1">
    <location>
        <begin position="1618"/>
        <end position="1732"/>
    </location>
</feature>
<sequence>MGLLLFLNLLVAVTKNSLIDVWDTGGGLGGRQESFTGIMLEDRGEEDEEGNEDLDKENGDETGVGDCFVGEARKETKRGMRRRGLVKGRVSGKAQPAITYDEDAERKTNLEGDEENTRALGDKQDDSDACESLADTQKEKGIERERQSGLAKEETIELDGQKKEGKVDFGKQFETLPPHPSSSPSPLYDSTALYASGFPYPQRQFHELSRKSHLDNRNTMIQQPTTNCFPSLSSSPCLSSPGLSRPTTASPPLESPPPAKRRMSPSPTSLVEPKSGSDDQLGSTPITQLISQERHVASLGLPCSSASSILSLSSTHLKDPYPFVRSSPHQGQVQNRETSPPSDAIQPLTSVHSANDEMLSSQRRTVVAVSLESGSAPPGEPLVPSSLQVGVHGLSTAAVPSSPSIVDNCSSFLLFSSSSSTNPRSDAIAKVSETDARNVGRIAHSAVSPSSPSSSEVKPISTEVPLTALGAPLVMPSSETHGGHSVPTVPKTAPPPERVSPNHRPFPPFTEVQSPQLVLSVVSSPSRCRPCLASNPQPSPLLQPSSFPLSSSLPSLAPAPPSGVGDITGRQDRHLPAEPSEQSNLIEAQTALPAFCSPALPPFSQSGSLVSHAFIPPRQAAPSLVDSASGQTVRRSSLLGATNVLHNPVVVTAVDAPVLSPIHPTEVCPQGLPELSSSSVQSSSPSSPRAFVYLDNNSSAYTSEKTGGPEKLSHSPAPPLPPKARPSSVVILSRPRPSESSSSPTIQKSRFSSVRPASTTGFHLSSRFASGGAGGGRFGWGGGSRSTCGSGAEAEAAAAAAIQRRWKQRQLILSSISHAYMCGDDWVWGVSERERREKKELKRDRRSSEITKRPSRRREAMTTEGRETDTGPPQERTKEDLKTSPESTGRDMMERNIGPVPEREMNPERKRHEANKRSEGTIKDENPETAERKSGLKISSPNEVENEKGEGGGSAMVTSVTPERETLQGKRRGFSFNFRSREKIKQHTGEVGEQEMMELQGRKKERHRKIHSFSSAVEAGSRPKKQEGDHHAFASQLLPSKLPSMTSSSHCPKPRSFSDVGEERPSVFSPQGGRPSSFFTKRPAFFFQGKLSSAYLHHHGDHAPTSLQQHVAVVQTGLQPPPNSADAGASLSYSTEKKGTVYTSRANTGEDDTLPCFPSPPPLPLPPTAAVLTVHPRKKKESLRSFHSRENTEGRRQGTSKTGRGGGGAGAGGGSHVISEAWIRGGRLLQFSPPVGLIVSAGLDSGSPPVLLTGSGAEIGKKAGGAGGEQLHVVAATAAALVVAKKKSERRRRRASEERGLSRAGTAPAKTAGGAGPMEDRRTRLQKGEGYKVMKGSSMERDENQQERWSQEEVKGEKQEKKKTLKRKGTTTSCPRKEKDDPANECPVLLLESGEIPEQEARQAEDGRGFVERSEEEEEKERQDTEGRDADEKLAGRRKKGREGDTKENPLLLGKEVEKKRTRAEQNTLCLQSSSYLKREKTGEMFRGKREEGKTQGRSNRQGEDNLNGEHEAREHRDIEAGEEGQAEESRCHDTREKKSSAGGFNIHHLNEGDANAGYLSPQLLDEGRTREEKHRDDRDSWGEDLGAVDEKKEEIRRREEWRRHGGWGWRLLSRWRAGERRRRRDEGESSSKRGDEGENEQGKRYRDLGKRDGHDTNNSMEEGRPSKESETSSQQQNSFSASFASSSSVDLTPPRHRREEEVRRKEKPHLHQRDLKEDRNGDGVNLSCSFIPKPQFPLLRIKRLQQQGAEDRRRGKRRDEYIVQTEDTSPPGSSPEKRLPDEKPSPGKSSPARLANRSISFPLTANKERIATALEENVMAVPSQDSLDEAIVDGEGSVRCGRQPNEQPKGTSERAAIDSSVEKEVEEGARQGEKEVVRKGTEGEGELLEEHGVEEVIPSAVVVSAAIRTSPSPMSDHPVFRSTPEGILENPLYESTQGIIASSLLLPLSKETATPEEMNVPDICKVAQETVDLLHEEAEKQPVPPNSSPISGAVLSTVLLLPPDSPSNVSSSCPSSSFEKETSSIHEQPLSAPLPLHSEKQDTSLPPVHSSLVENVSSSTPDQEDVHDDGVVVASLVCLPSPLGEEEVHIKEEVHIPVSLIGEDEVEVSNSIEQAPSSLILVTVEEPLDAREERTCDSSPSSSRSSHAETLERGRDGEGYMSAVYQDEMPLSAKNRKTGGEMNLVSEDEPLLESPEMTHVSVVLGHSLTKDENGNQNDTSCWLSPKKPVRSKSDTAQYSSYSSSYNLPHGSSIPSSSSLPVLPQTSPVLSLSAPLVLKATERPRDNVRKPLHDPENPDELRSPPVAVTEGRLDDQSDH</sequence>
<feature type="non-terminal residue" evidence="3">
    <location>
        <position position="2319"/>
    </location>
</feature>
<dbReference type="RefSeq" id="XP_067923434.1">
    <property type="nucleotide sequence ID" value="XM_068064590.1"/>
</dbReference>
<feature type="region of interest" description="Disordered" evidence="1">
    <location>
        <begin position="1177"/>
        <end position="1213"/>
    </location>
</feature>
<feature type="compositionally biased region" description="Low complexity" evidence="1">
    <location>
        <begin position="1673"/>
        <end position="1689"/>
    </location>
</feature>
<evidence type="ECO:0000256" key="1">
    <source>
        <dbReference type="SAM" id="MobiDB-lite"/>
    </source>
</evidence>
<feature type="compositionally biased region" description="Low complexity" evidence="1">
    <location>
        <begin position="2235"/>
        <end position="2266"/>
    </location>
</feature>
<feature type="region of interest" description="Disordered" evidence="1">
    <location>
        <begin position="2006"/>
        <end position="2067"/>
    </location>
</feature>
<feature type="region of interest" description="Disordered" evidence="1">
    <location>
        <begin position="321"/>
        <end position="348"/>
    </location>
</feature>
<protein>
    <recommendedName>
        <fullName evidence="5">Transmembrane protein</fullName>
    </recommendedName>
</protein>
<feature type="region of interest" description="Disordered" evidence="1">
    <location>
        <begin position="1744"/>
        <end position="1801"/>
    </location>
</feature>
<feature type="compositionally biased region" description="Gly residues" evidence="1">
    <location>
        <begin position="1203"/>
        <end position="1213"/>
    </location>
</feature>
<feature type="compositionally biased region" description="Basic and acidic residues" evidence="1">
    <location>
        <begin position="2280"/>
        <end position="2302"/>
    </location>
</feature>
<feature type="chain" id="PRO_5012157538" description="Transmembrane protein" evidence="2">
    <location>
        <begin position="17"/>
        <end position="2319"/>
    </location>
</feature>
<feature type="compositionally biased region" description="Low complexity" evidence="1">
    <location>
        <begin position="725"/>
        <end position="744"/>
    </location>
</feature>
<feature type="compositionally biased region" description="Basic and acidic residues" evidence="1">
    <location>
        <begin position="136"/>
        <end position="171"/>
    </location>
</feature>
<feature type="compositionally biased region" description="Polar residues" evidence="1">
    <location>
        <begin position="1465"/>
        <end position="1476"/>
    </location>
</feature>
<feature type="region of interest" description="Disordered" evidence="1">
    <location>
        <begin position="221"/>
        <end position="283"/>
    </location>
</feature>
<feature type="region of interest" description="Disordered" evidence="1">
    <location>
        <begin position="1284"/>
        <end position="1603"/>
    </location>
</feature>
<evidence type="ECO:0000313" key="3">
    <source>
        <dbReference type="EMBL" id="PHJ21754.1"/>
    </source>
</evidence>
<feature type="compositionally biased region" description="Basic and acidic residues" evidence="1">
    <location>
        <begin position="1182"/>
        <end position="1196"/>
    </location>
</feature>
<feature type="region of interest" description="Disordered" evidence="1">
    <location>
        <begin position="2279"/>
        <end position="2319"/>
    </location>
</feature>
<feature type="compositionally biased region" description="Basic and acidic residues" evidence="1">
    <location>
        <begin position="979"/>
        <end position="990"/>
    </location>
</feature>
<feature type="compositionally biased region" description="Polar residues" evidence="1">
    <location>
        <begin position="2053"/>
        <end position="2062"/>
    </location>
</feature>
<evidence type="ECO:0000313" key="4">
    <source>
        <dbReference type="Proteomes" id="UP000221165"/>
    </source>
</evidence>
<dbReference type="EMBL" id="MIGC01002042">
    <property type="protein sequence ID" value="PHJ21754.1"/>
    <property type="molecule type" value="Genomic_DNA"/>
</dbReference>
<feature type="region of interest" description="Disordered" evidence="1">
    <location>
        <begin position="2209"/>
        <end position="2266"/>
    </location>
</feature>
<accession>A0A2C6L1A6</accession>
<feature type="compositionally biased region" description="Basic and acidic residues" evidence="1">
    <location>
        <begin position="104"/>
        <end position="126"/>
    </location>
</feature>
<feature type="compositionally biased region" description="Basic and acidic residues" evidence="1">
    <location>
        <begin position="1477"/>
        <end position="1520"/>
    </location>
</feature>
<feature type="compositionally biased region" description="Basic residues" evidence="1">
    <location>
        <begin position="1284"/>
        <end position="1294"/>
    </location>
</feature>
<feature type="compositionally biased region" description="Low complexity" evidence="1">
    <location>
        <begin position="2007"/>
        <end position="2018"/>
    </location>
</feature>
<feature type="compositionally biased region" description="Basic and acidic residues" evidence="1">
    <location>
        <begin position="1698"/>
        <end position="1722"/>
    </location>
</feature>
<feature type="compositionally biased region" description="Basic and acidic residues" evidence="1">
    <location>
        <begin position="1399"/>
        <end position="1413"/>
    </location>
</feature>
<feature type="compositionally biased region" description="Basic and acidic residues" evidence="1">
    <location>
        <begin position="834"/>
        <end position="894"/>
    </location>
</feature>
<feature type="compositionally biased region" description="Pro residues" evidence="1">
    <location>
        <begin position="492"/>
        <end position="508"/>
    </location>
</feature>
<feature type="region of interest" description="Disordered" evidence="1">
    <location>
        <begin position="41"/>
        <end position="190"/>
    </location>
</feature>
<feature type="compositionally biased region" description="Low complexity" evidence="1">
    <location>
        <begin position="1302"/>
        <end position="1312"/>
    </location>
</feature>
<keyword evidence="4" id="KW-1185">Reference proteome</keyword>
<feature type="region of interest" description="Disordered" evidence="1">
    <location>
        <begin position="1832"/>
        <end position="1891"/>
    </location>
</feature>
<dbReference type="VEuPathDB" id="ToxoDB:CSUI_004399"/>
<feature type="compositionally biased region" description="Low complexity" evidence="1">
    <location>
        <begin position="534"/>
        <end position="556"/>
    </location>
</feature>
<gene>
    <name evidence="3" type="ORF">CSUI_004399</name>
</gene>
<feature type="compositionally biased region" description="Basic and acidic residues" evidence="1">
    <location>
        <begin position="1566"/>
        <end position="1582"/>
    </location>
</feature>
<feature type="region of interest" description="Disordered" evidence="1">
    <location>
        <begin position="534"/>
        <end position="582"/>
    </location>
</feature>
<feature type="compositionally biased region" description="Basic and acidic residues" evidence="1">
    <location>
        <begin position="1852"/>
        <end position="1891"/>
    </location>
</feature>
<dbReference type="Proteomes" id="UP000221165">
    <property type="component" value="Unassembled WGS sequence"/>
</dbReference>
<organism evidence="3 4">
    <name type="scientific">Cystoisospora suis</name>
    <dbReference type="NCBI Taxonomy" id="483139"/>
    <lineage>
        <taxon>Eukaryota</taxon>
        <taxon>Sar</taxon>
        <taxon>Alveolata</taxon>
        <taxon>Apicomplexa</taxon>
        <taxon>Conoidasida</taxon>
        <taxon>Coccidia</taxon>
        <taxon>Eucoccidiorida</taxon>
        <taxon>Eimeriorina</taxon>
        <taxon>Sarcocystidae</taxon>
        <taxon>Cystoisospora</taxon>
    </lineage>
</organism>
<feature type="compositionally biased region" description="Basic and acidic residues" evidence="1">
    <location>
        <begin position="901"/>
        <end position="934"/>
    </location>
</feature>
<proteinExistence type="predicted"/>
<feature type="compositionally biased region" description="Basic and acidic residues" evidence="1">
    <location>
        <begin position="1776"/>
        <end position="1786"/>
    </location>
</feature>
<feature type="compositionally biased region" description="Polar residues" evidence="1">
    <location>
        <begin position="745"/>
        <end position="754"/>
    </location>
</feature>
<feature type="compositionally biased region" description="Basic and acidic residues" evidence="1">
    <location>
        <begin position="1420"/>
        <end position="1435"/>
    </location>
</feature>
<feature type="region of interest" description="Disordered" evidence="1">
    <location>
        <begin position="2131"/>
        <end position="2159"/>
    </location>
</feature>
<feature type="compositionally biased region" description="Basic and acidic residues" evidence="1">
    <location>
        <begin position="1625"/>
        <end position="1671"/>
    </location>
</feature>
<feature type="compositionally biased region" description="Basic and acidic residues" evidence="1">
    <location>
        <begin position="1589"/>
        <end position="1603"/>
    </location>
</feature>
<feature type="region of interest" description="Disordered" evidence="1">
    <location>
        <begin position="834"/>
        <end position="1074"/>
    </location>
</feature>
<feature type="region of interest" description="Disordered" evidence="1">
    <location>
        <begin position="475"/>
        <end position="511"/>
    </location>
</feature>
<feature type="signal peptide" evidence="2">
    <location>
        <begin position="1"/>
        <end position="16"/>
    </location>
</feature>